<dbReference type="UniPathway" id="UPA00222"/>
<dbReference type="GO" id="GO:0046872">
    <property type="term" value="F:metal ion binding"/>
    <property type="evidence" value="ECO:0007669"/>
    <property type="project" value="UniProtKB-KW"/>
</dbReference>
<proteinExistence type="inferred from homology"/>
<evidence type="ECO:0000256" key="11">
    <source>
        <dbReference type="ARBA" id="ARBA00022989"/>
    </source>
</evidence>
<dbReference type="PIRSF" id="PIRSF015921">
    <property type="entry name" value="FA_sphinglp_des"/>
    <property type="match status" value="1"/>
</dbReference>
<evidence type="ECO:0000256" key="7">
    <source>
        <dbReference type="ARBA" id="ARBA00022617"/>
    </source>
</evidence>
<comment type="pathway">
    <text evidence="2">Lipid metabolism; sphingolipid metabolism.</text>
</comment>
<keyword evidence="15" id="KW-0472">Membrane</keyword>
<comment type="pathway">
    <text evidence="3">Sphingolipid metabolism.</text>
</comment>
<dbReference type="PANTHER" id="PTHR19353:SF30">
    <property type="entry name" value="DELTA 8-(E)-SPHINGOLIPID DESATURASE"/>
    <property type="match status" value="1"/>
</dbReference>
<keyword evidence="10" id="KW-0746">Sphingolipid metabolism</keyword>
<evidence type="ECO:0000256" key="1">
    <source>
        <dbReference type="ARBA" id="ARBA00004141"/>
    </source>
</evidence>
<evidence type="ECO:0000256" key="4">
    <source>
        <dbReference type="ARBA" id="ARBA00009295"/>
    </source>
</evidence>
<dbReference type="PANTHER" id="PTHR19353">
    <property type="entry name" value="FATTY ACID DESATURASE 2"/>
    <property type="match status" value="1"/>
</dbReference>
<evidence type="ECO:0000256" key="3">
    <source>
        <dbReference type="ARBA" id="ARBA00004991"/>
    </source>
</evidence>
<evidence type="ECO:0000256" key="15">
    <source>
        <dbReference type="ARBA" id="ARBA00023136"/>
    </source>
</evidence>
<dbReference type="OrthoDB" id="260091at2759"/>
<dbReference type="Pfam" id="PF00173">
    <property type="entry name" value="Cyt-b5"/>
    <property type="match status" value="1"/>
</dbReference>
<protein>
    <recommendedName>
        <fullName evidence="6">Delta 8-(E)-sphingolipid desaturase</fullName>
        <ecNumber evidence="5">1.14.19.18</ecNumber>
    </recommendedName>
</protein>
<organism evidence="17 18">
    <name type="scientific">Bondarzewia mesenterica</name>
    <dbReference type="NCBI Taxonomy" id="1095465"/>
    <lineage>
        <taxon>Eukaryota</taxon>
        <taxon>Fungi</taxon>
        <taxon>Dikarya</taxon>
        <taxon>Basidiomycota</taxon>
        <taxon>Agaricomycotina</taxon>
        <taxon>Agaricomycetes</taxon>
        <taxon>Russulales</taxon>
        <taxon>Bondarzewiaceae</taxon>
        <taxon>Bondarzewia</taxon>
    </lineage>
</organism>
<dbReference type="Gene3D" id="3.10.120.10">
    <property type="entry name" value="Cytochrome b5-like heme/steroid binding domain"/>
    <property type="match status" value="1"/>
</dbReference>
<comment type="similarity">
    <text evidence="4">Belongs to the fatty acid desaturase type 1 family.</text>
</comment>
<keyword evidence="9" id="KW-0479">Metal-binding</keyword>
<evidence type="ECO:0000256" key="13">
    <source>
        <dbReference type="ARBA" id="ARBA00023004"/>
    </source>
</evidence>
<evidence type="ECO:0000256" key="5">
    <source>
        <dbReference type="ARBA" id="ARBA00012019"/>
    </source>
</evidence>
<keyword evidence="12" id="KW-0560">Oxidoreductase</keyword>
<dbReference type="GO" id="GO:0006665">
    <property type="term" value="P:sphingolipid metabolic process"/>
    <property type="evidence" value="ECO:0007669"/>
    <property type="project" value="UniProtKB-UniPathway"/>
</dbReference>
<dbReference type="Proteomes" id="UP000310158">
    <property type="component" value="Unassembled WGS sequence"/>
</dbReference>
<dbReference type="InterPro" id="IPR012171">
    <property type="entry name" value="Fatty_acid_desaturase"/>
</dbReference>
<evidence type="ECO:0000313" key="17">
    <source>
        <dbReference type="EMBL" id="THH20234.1"/>
    </source>
</evidence>
<keyword evidence="18" id="KW-1185">Reference proteome</keyword>
<dbReference type="InterPro" id="IPR036400">
    <property type="entry name" value="Cyt_B5-like_heme/steroid_sf"/>
</dbReference>
<keyword evidence="11" id="KW-1133">Transmembrane helix</keyword>
<dbReference type="SMART" id="SM01117">
    <property type="entry name" value="Cyt-b5"/>
    <property type="match status" value="1"/>
</dbReference>
<feature type="domain" description="Cytochrome b5 heme-binding" evidence="16">
    <location>
        <begin position="7"/>
        <end position="83"/>
    </location>
</feature>
<keyword evidence="14" id="KW-0443">Lipid metabolism</keyword>
<evidence type="ECO:0000313" key="18">
    <source>
        <dbReference type="Proteomes" id="UP000310158"/>
    </source>
</evidence>
<sequence>MGAPTTPSSWTRDQVAARILAGDSLFIVHDKVIRATQSWLSVHPGGALSILHFIGRDATDEIEAYHSDATLKRMYSYAVGTVDIGEEGWEPLLPPIHTGWIRRIGRDGKLQWHKEANAEYSQENTDESPSSQILLIKKTDDSCDFGPSLSSIEPSPTTLSPKVQYQHSAAYKELHTRVMAAGLYKTRYLTGYGPEVARYLLMAISSYVAYQKQWFFISAFCLGALWHQLVFACHDLGHLGVTHDWAIDRIISVLLADWVGGLSIGCAYSYLRLLVKNHNIHHVVTNHPSHDPDIQHLPFFAITPDFFKSLYSSYYKRELPFDRFSHYMIAVQHRIFYLVMSFARFNLYRLSYEHLWKTRNEPSKARGGRWAWWLEVIGLVFWWYWYGNVLRGCGNWKTGLMYLLVSNMVPSPLHVQIVLSHYSRSTADLGPTESFPDRQLRTTTDVICHPSIAFLHGGLHLQVTHHLFPRLPRHNLLDASHLVKEFAKEQGLEYAEFGFFEGNGEVRSTLKGVANQLKIMTLVADAEIKEALEAKRN</sequence>
<dbReference type="Pfam" id="PF00487">
    <property type="entry name" value="FA_desaturase"/>
    <property type="match status" value="1"/>
</dbReference>
<dbReference type="PROSITE" id="PS50255">
    <property type="entry name" value="CYTOCHROME_B5_2"/>
    <property type="match status" value="1"/>
</dbReference>
<keyword evidence="13" id="KW-0408">Iron</keyword>
<evidence type="ECO:0000256" key="9">
    <source>
        <dbReference type="ARBA" id="ARBA00022723"/>
    </source>
</evidence>
<dbReference type="GO" id="GO:0016020">
    <property type="term" value="C:membrane"/>
    <property type="evidence" value="ECO:0007669"/>
    <property type="project" value="UniProtKB-SubCell"/>
</dbReference>
<evidence type="ECO:0000259" key="16">
    <source>
        <dbReference type="PROSITE" id="PS50255"/>
    </source>
</evidence>
<evidence type="ECO:0000256" key="8">
    <source>
        <dbReference type="ARBA" id="ARBA00022692"/>
    </source>
</evidence>
<dbReference type="CDD" id="cd03506">
    <property type="entry name" value="Delta6-FADS-like"/>
    <property type="match status" value="1"/>
</dbReference>
<name>A0A4S4M4Z8_9AGAM</name>
<evidence type="ECO:0000256" key="6">
    <source>
        <dbReference type="ARBA" id="ARBA00016939"/>
    </source>
</evidence>
<dbReference type="SUPFAM" id="SSF55856">
    <property type="entry name" value="Cytochrome b5-like heme/steroid binding domain"/>
    <property type="match status" value="1"/>
</dbReference>
<evidence type="ECO:0000256" key="14">
    <source>
        <dbReference type="ARBA" id="ARBA00023098"/>
    </source>
</evidence>
<dbReference type="EC" id="1.14.19.18" evidence="5"/>
<comment type="subcellular location">
    <subcellularLocation>
        <location evidence="1">Membrane</location>
        <topology evidence="1">Multi-pass membrane protein</topology>
    </subcellularLocation>
</comment>
<dbReference type="AlphaFoldDB" id="A0A4S4M4Z8"/>
<evidence type="ECO:0000256" key="2">
    <source>
        <dbReference type="ARBA" id="ARBA00004760"/>
    </source>
</evidence>
<comment type="caution">
    <text evidence="17">The sequence shown here is derived from an EMBL/GenBank/DDBJ whole genome shotgun (WGS) entry which is preliminary data.</text>
</comment>
<dbReference type="EMBL" id="SGPL01000026">
    <property type="protein sequence ID" value="THH20234.1"/>
    <property type="molecule type" value="Genomic_DNA"/>
</dbReference>
<evidence type="ECO:0000256" key="10">
    <source>
        <dbReference type="ARBA" id="ARBA00022919"/>
    </source>
</evidence>
<dbReference type="GO" id="GO:0016717">
    <property type="term" value="F:oxidoreductase activity, acting on paired donors, with oxidation of a pair of donors resulting in the reduction of molecular oxygen to two molecules of water"/>
    <property type="evidence" value="ECO:0007669"/>
    <property type="project" value="TreeGrafter"/>
</dbReference>
<evidence type="ECO:0000256" key="12">
    <source>
        <dbReference type="ARBA" id="ARBA00023002"/>
    </source>
</evidence>
<gene>
    <name evidence="17" type="ORF">EW146_g1078</name>
</gene>
<accession>A0A4S4M4Z8</accession>
<dbReference type="InterPro" id="IPR001199">
    <property type="entry name" value="Cyt_B5-like_heme/steroid-bd"/>
</dbReference>
<keyword evidence="8" id="KW-0812">Transmembrane</keyword>
<dbReference type="InterPro" id="IPR005804">
    <property type="entry name" value="FA_desaturase_dom"/>
</dbReference>
<reference evidence="17 18" key="1">
    <citation type="submission" date="2019-02" db="EMBL/GenBank/DDBJ databases">
        <title>Genome sequencing of the rare red list fungi Bondarzewia mesenterica.</title>
        <authorList>
            <person name="Buettner E."/>
            <person name="Kellner H."/>
        </authorList>
    </citation>
    <scope>NUCLEOTIDE SEQUENCE [LARGE SCALE GENOMIC DNA]</scope>
    <source>
        <strain evidence="17 18">DSM 108281</strain>
    </source>
</reference>
<keyword evidence="7" id="KW-0349">Heme</keyword>